<dbReference type="InterPro" id="IPR050699">
    <property type="entry name" value="RNA-DNA_Helicase"/>
</dbReference>
<dbReference type="Pfam" id="PF08148">
    <property type="entry name" value="DSHCT"/>
    <property type="match status" value="1"/>
</dbReference>
<evidence type="ECO:0000256" key="2">
    <source>
        <dbReference type="ARBA" id="ARBA00022801"/>
    </source>
</evidence>
<feature type="domain" description="Helicase C-terminal" evidence="6">
    <location>
        <begin position="271"/>
        <end position="449"/>
    </location>
</feature>
<dbReference type="InterPro" id="IPR027417">
    <property type="entry name" value="P-loop_NTPase"/>
</dbReference>
<dbReference type="Gene3D" id="3.40.50.300">
    <property type="entry name" value="P-loop containing nucleotide triphosphate hydrolases"/>
    <property type="match status" value="2"/>
</dbReference>
<keyword evidence="2" id="KW-0378">Hydrolase</keyword>
<dbReference type="Pfam" id="PF00271">
    <property type="entry name" value="Helicase_C"/>
    <property type="match status" value="1"/>
</dbReference>
<dbReference type="InterPro" id="IPR014001">
    <property type="entry name" value="Helicase_ATP-bd"/>
</dbReference>
<sequence>MSLIADNFIDSYAARDIHLDPFQLEAIEALDADQDVLVCAPTGAGKTVVAEYGVELALARLSRCIYTAPIKALSNQKYRDLAQSLGEENVGLLTGDQTINRDAPILVVTTEVLRNILFQRDEMIRDVGYVVLDEVHYLADEFRGPVWEEVILQLPAHTRLISLSATISNVEEFAGWLRSVRGPTAVVVSTERPVPLVQHVAISRKLLPLFGHDGEISERLLQADANLTQRSEGGGFRRRRQTSAVRRKRVVRELEGRSLLPAIHFIFSRKGCDQAVADLLDAGVFLTSKKQGKQIRRRLEQLRAELSVEDQRAVRFDFWATAMRRGFTAHHAGMFPALKELAEDLMEDGLLMLVYATGTLALGIDMPVRTVVLEDLSRWNGTDFVDLSATEYTQLIGRAGRRGKDKVGHAVVLHTDDLDVHRLADLGSGRVEPLQSAFYPSYNSVVNLLAHHTFADARAIMGTSFAQYQRNADLGHIRGQITRIGSRIAPLEAELRSACERGDVVDYLKVRASAERATKSERKRAKAAYREKIERSWQAAKTGHLYAYARSGELEYGVVLSVGRRLRLVNVYGGLVWLNEDELSSELRDLGKIPMPFGVSPKKLEVREQIADNIFSAIQEREELGVDQDLTGSWDRFAVRSSPELDAHPVHHCPDLADHVEQAEEYLSLRARLDELDSLAESFDDSVAKEFDATAGVLARLGYLKPGDTGTTDTGMVKLAGGAAILRGIHNEADLLIVQCLQEAQFGELTPAEFAGVCSAFLCDRRLGEHLPRHAPLRESWRAIERNLDFLQRFEAEHGIARTALPFPGGMDAFYAWASGADLEAVLKMSDIVVGDFISANRRLIDLLGQIVEVFPADYVGQTASEARELVRKWQWL</sequence>
<evidence type="ECO:0000313" key="8">
    <source>
        <dbReference type="Proteomes" id="UP000269542"/>
    </source>
</evidence>
<evidence type="ECO:0000256" key="3">
    <source>
        <dbReference type="ARBA" id="ARBA00022806"/>
    </source>
</evidence>
<dbReference type="GO" id="GO:0003676">
    <property type="term" value="F:nucleic acid binding"/>
    <property type="evidence" value="ECO:0007669"/>
    <property type="project" value="InterPro"/>
</dbReference>
<dbReference type="Proteomes" id="UP000269542">
    <property type="component" value="Chromosome"/>
</dbReference>
<dbReference type="InterPro" id="IPR012961">
    <property type="entry name" value="Ski2/MTR4_C"/>
</dbReference>
<dbReference type="OrthoDB" id="3229913at2"/>
<reference evidence="7 8" key="1">
    <citation type="submission" date="2018-12" db="EMBL/GenBank/DDBJ databases">
        <authorList>
            <consortium name="Pathogen Informatics"/>
        </authorList>
    </citation>
    <scope>NUCLEOTIDE SEQUENCE [LARGE SCALE GENOMIC DNA]</scope>
    <source>
        <strain evidence="7 8">NCTC13354</strain>
    </source>
</reference>
<evidence type="ECO:0000256" key="1">
    <source>
        <dbReference type="ARBA" id="ARBA00022741"/>
    </source>
</evidence>
<organism evidence="7 8">
    <name type="scientific">Trueperella bialowiezensis</name>
    <dbReference type="NCBI Taxonomy" id="312285"/>
    <lineage>
        <taxon>Bacteria</taxon>
        <taxon>Bacillati</taxon>
        <taxon>Actinomycetota</taxon>
        <taxon>Actinomycetes</taxon>
        <taxon>Actinomycetales</taxon>
        <taxon>Actinomycetaceae</taxon>
        <taxon>Trueperella</taxon>
    </lineage>
</organism>
<dbReference type="InterPro" id="IPR001650">
    <property type="entry name" value="Helicase_C-like"/>
</dbReference>
<dbReference type="SMART" id="SM00487">
    <property type="entry name" value="DEXDc"/>
    <property type="match status" value="1"/>
</dbReference>
<dbReference type="AlphaFoldDB" id="A0A3S4YWJ3"/>
<keyword evidence="3 7" id="KW-0347">Helicase</keyword>
<dbReference type="SUPFAM" id="SSF52540">
    <property type="entry name" value="P-loop containing nucleoside triphosphate hydrolases"/>
    <property type="match status" value="1"/>
</dbReference>
<protein>
    <submittedName>
        <fullName evidence="7">Ski2-like helicase</fullName>
    </submittedName>
</protein>
<dbReference type="PROSITE" id="PS51194">
    <property type="entry name" value="HELICASE_CTER"/>
    <property type="match status" value="1"/>
</dbReference>
<dbReference type="SMART" id="SM01142">
    <property type="entry name" value="DSHCT"/>
    <property type="match status" value="1"/>
</dbReference>
<gene>
    <name evidence="7" type="ORF">NCTC13354_00106</name>
</gene>
<dbReference type="GO" id="GO:0055087">
    <property type="term" value="C:Ski complex"/>
    <property type="evidence" value="ECO:0007669"/>
    <property type="project" value="TreeGrafter"/>
</dbReference>
<dbReference type="GO" id="GO:0070478">
    <property type="term" value="P:nuclear-transcribed mRNA catabolic process, 3'-5' exonucleolytic nonsense-mediated decay"/>
    <property type="evidence" value="ECO:0007669"/>
    <property type="project" value="TreeGrafter"/>
</dbReference>
<dbReference type="GO" id="GO:0016787">
    <property type="term" value="F:hydrolase activity"/>
    <property type="evidence" value="ECO:0007669"/>
    <property type="project" value="UniProtKB-KW"/>
</dbReference>
<dbReference type="PROSITE" id="PS51192">
    <property type="entry name" value="HELICASE_ATP_BIND_1"/>
    <property type="match status" value="1"/>
</dbReference>
<keyword evidence="4" id="KW-0067">ATP-binding</keyword>
<dbReference type="Gene3D" id="1.10.3380.30">
    <property type="match status" value="1"/>
</dbReference>
<proteinExistence type="predicted"/>
<dbReference type="RefSeq" id="WP_126415632.1">
    <property type="nucleotide sequence ID" value="NZ_LR134476.1"/>
</dbReference>
<dbReference type="KEGG" id="tbw:NCTC13354_00106"/>
<dbReference type="EMBL" id="LR134476">
    <property type="protein sequence ID" value="VEI12428.1"/>
    <property type="molecule type" value="Genomic_DNA"/>
</dbReference>
<dbReference type="Pfam" id="PF00270">
    <property type="entry name" value="DEAD"/>
    <property type="match status" value="1"/>
</dbReference>
<feature type="domain" description="Helicase ATP-binding" evidence="5">
    <location>
        <begin position="27"/>
        <end position="185"/>
    </location>
</feature>
<keyword evidence="1" id="KW-0547">Nucleotide-binding</keyword>
<keyword evidence="8" id="KW-1185">Reference proteome</keyword>
<dbReference type="GO" id="GO:0004386">
    <property type="term" value="F:helicase activity"/>
    <property type="evidence" value="ECO:0007669"/>
    <property type="project" value="UniProtKB-KW"/>
</dbReference>
<dbReference type="GO" id="GO:0005524">
    <property type="term" value="F:ATP binding"/>
    <property type="evidence" value="ECO:0007669"/>
    <property type="project" value="UniProtKB-KW"/>
</dbReference>
<evidence type="ECO:0000256" key="4">
    <source>
        <dbReference type="ARBA" id="ARBA00022840"/>
    </source>
</evidence>
<dbReference type="SMART" id="SM00490">
    <property type="entry name" value="HELICc"/>
    <property type="match status" value="1"/>
</dbReference>
<evidence type="ECO:0000313" key="7">
    <source>
        <dbReference type="EMBL" id="VEI12428.1"/>
    </source>
</evidence>
<name>A0A3S4YWJ3_9ACTO</name>
<accession>A0A3S4YWJ3</accession>
<dbReference type="InterPro" id="IPR011545">
    <property type="entry name" value="DEAD/DEAH_box_helicase_dom"/>
</dbReference>
<dbReference type="PANTHER" id="PTHR12131:SF1">
    <property type="entry name" value="ATP-DEPENDENT RNA HELICASE SUPV3L1, MITOCHONDRIAL-RELATED"/>
    <property type="match status" value="1"/>
</dbReference>
<dbReference type="PANTHER" id="PTHR12131">
    <property type="entry name" value="ATP-DEPENDENT RNA AND DNA HELICASE"/>
    <property type="match status" value="1"/>
</dbReference>
<evidence type="ECO:0000259" key="5">
    <source>
        <dbReference type="PROSITE" id="PS51192"/>
    </source>
</evidence>
<evidence type="ECO:0000259" key="6">
    <source>
        <dbReference type="PROSITE" id="PS51194"/>
    </source>
</evidence>